<gene>
    <name evidence="1" type="ORF">S01H1_47082</name>
</gene>
<dbReference type="EMBL" id="BARS01030174">
    <property type="protein sequence ID" value="GAG18754.1"/>
    <property type="molecule type" value="Genomic_DNA"/>
</dbReference>
<reference evidence="1" key="1">
    <citation type="journal article" date="2014" name="Front. Microbiol.">
        <title>High frequency of phylogenetically diverse reductive dehalogenase-homologous genes in deep subseafloor sedimentary metagenomes.</title>
        <authorList>
            <person name="Kawai M."/>
            <person name="Futagami T."/>
            <person name="Toyoda A."/>
            <person name="Takaki Y."/>
            <person name="Nishi S."/>
            <person name="Hori S."/>
            <person name="Arai W."/>
            <person name="Tsubouchi T."/>
            <person name="Morono Y."/>
            <person name="Uchiyama I."/>
            <person name="Ito T."/>
            <person name="Fujiyama A."/>
            <person name="Inagaki F."/>
            <person name="Takami H."/>
        </authorList>
    </citation>
    <scope>NUCLEOTIDE SEQUENCE</scope>
    <source>
        <strain evidence="1">Expedition CK06-06</strain>
    </source>
</reference>
<comment type="caution">
    <text evidence="1">The sequence shown here is derived from an EMBL/GenBank/DDBJ whole genome shotgun (WGS) entry which is preliminary data.</text>
</comment>
<proteinExistence type="predicted"/>
<organism evidence="1">
    <name type="scientific">marine sediment metagenome</name>
    <dbReference type="NCBI Taxonomy" id="412755"/>
    <lineage>
        <taxon>unclassified sequences</taxon>
        <taxon>metagenomes</taxon>
        <taxon>ecological metagenomes</taxon>
    </lineage>
</organism>
<feature type="non-terminal residue" evidence="1">
    <location>
        <position position="164"/>
    </location>
</feature>
<sequence>MNPEHVKQSLIKRVRVTNQMVTYAKAYFLDNYNSDAKSLIGSLLENVEAKKPDAIVIHQSADTDELVSKAAKYFSWRLAGCEAIWGLIACNCLIPGSIDHYEESNNIGWTTVVPGSSGQSSGWSFDEFSLPVPKKVVLRPSGLDSTDKPLSDPDLYMHELSIAG</sequence>
<name>X0VKD3_9ZZZZ</name>
<protein>
    <submittedName>
        <fullName evidence="1">Uncharacterized protein</fullName>
    </submittedName>
</protein>
<dbReference type="AlphaFoldDB" id="X0VKD3"/>
<accession>X0VKD3</accession>
<evidence type="ECO:0000313" key="1">
    <source>
        <dbReference type="EMBL" id="GAG18754.1"/>
    </source>
</evidence>